<gene>
    <name evidence="2" type="ORF">KDI_39520</name>
</gene>
<dbReference type="PANTHER" id="PTHR37524">
    <property type="entry name" value="RIBOSOMAL RNA LARGE SUBUNIT METHYLTRANSFERASE M"/>
    <property type="match status" value="1"/>
</dbReference>
<dbReference type="Pfam" id="PF01728">
    <property type="entry name" value="FtsJ"/>
    <property type="match status" value="1"/>
</dbReference>
<dbReference type="Proteomes" id="UP000322530">
    <property type="component" value="Unassembled WGS sequence"/>
</dbReference>
<dbReference type="RefSeq" id="WP_149403274.1">
    <property type="nucleotide sequence ID" value="NZ_BIXY01000069.1"/>
</dbReference>
<protein>
    <recommendedName>
        <fullName evidence="1">Ribosomal RNA methyltransferase FtsJ domain-containing protein</fullName>
    </recommendedName>
</protein>
<dbReference type="GO" id="GO:0032259">
    <property type="term" value="P:methylation"/>
    <property type="evidence" value="ECO:0007669"/>
    <property type="project" value="InterPro"/>
</dbReference>
<dbReference type="InterPro" id="IPR029063">
    <property type="entry name" value="SAM-dependent_MTases_sf"/>
</dbReference>
<accession>A0A5A5TGP2</accession>
<dbReference type="GO" id="GO:0008168">
    <property type="term" value="F:methyltransferase activity"/>
    <property type="evidence" value="ECO:0007669"/>
    <property type="project" value="InterPro"/>
</dbReference>
<evidence type="ECO:0000313" key="2">
    <source>
        <dbReference type="EMBL" id="GCF10388.1"/>
    </source>
</evidence>
<dbReference type="SUPFAM" id="SSF53335">
    <property type="entry name" value="S-adenosyl-L-methionine-dependent methyltransferases"/>
    <property type="match status" value="1"/>
</dbReference>
<dbReference type="Gene3D" id="3.40.50.150">
    <property type="entry name" value="Vaccinia Virus protein VP39"/>
    <property type="match status" value="1"/>
</dbReference>
<evidence type="ECO:0000259" key="1">
    <source>
        <dbReference type="Pfam" id="PF01728"/>
    </source>
</evidence>
<comment type="caution">
    <text evidence="2">The sequence shown here is derived from an EMBL/GenBank/DDBJ whole genome shotgun (WGS) entry which is preliminary data.</text>
</comment>
<feature type="domain" description="Ribosomal RNA methyltransferase FtsJ" evidence="1">
    <location>
        <begin position="190"/>
        <end position="284"/>
    </location>
</feature>
<keyword evidence="3" id="KW-1185">Reference proteome</keyword>
<reference evidence="2 3" key="1">
    <citation type="submission" date="2019-01" db="EMBL/GenBank/DDBJ databases">
        <title>Draft genome sequence of Dictyobacter sp. Uno17.</title>
        <authorList>
            <person name="Wang C.M."/>
            <person name="Zheng Y."/>
            <person name="Sakai Y."/>
            <person name="Abe K."/>
            <person name="Yokota A."/>
            <person name="Yabe S."/>
        </authorList>
    </citation>
    <scope>NUCLEOTIDE SEQUENCE [LARGE SCALE GENOMIC DNA]</scope>
    <source>
        <strain evidence="2 3">Uno17</strain>
    </source>
</reference>
<dbReference type="InterPro" id="IPR002877">
    <property type="entry name" value="RNA_MeTrfase_FtsJ_dom"/>
</dbReference>
<dbReference type="EMBL" id="BIXY01000069">
    <property type="protein sequence ID" value="GCF10388.1"/>
    <property type="molecule type" value="Genomic_DNA"/>
</dbReference>
<dbReference type="CDD" id="cd02440">
    <property type="entry name" value="AdoMet_MTases"/>
    <property type="match status" value="1"/>
</dbReference>
<dbReference type="AlphaFoldDB" id="A0A5A5TGP2"/>
<sequence>MSNIENFCLVTAQPEFIDVAIGELKVFDKNLSEVEKIAADIILCETSNAARLMSIASDKRPTFARHIAPVQTIIDLNGSEQDIGNIALSTIELPGMAQLERSVHFSVQTRLAQTDKSLGERAYTSGQINRTLAEALAEETGAVEDIKKPQIVISLLCTMQKGYLGISTADSNLSSWPGGTRHYSQTKEQVSRAEFKLLEALEVFNITLPSQGQVLDLGAAPGGWTRLLLEAGLQVIAVDPARLDSRLDRRKGLEHYRGYAEDYLADAVQKHKKYDLVVNDMRMDAREAARLLGQASTCLRSEDGFIVSILKLPHATIGIDPFVNLKEALNILRRSYNIVQVRQLFHNRQEVTVVAAQPIPLTRRR</sequence>
<dbReference type="PANTHER" id="PTHR37524:SF2">
    <property type="entry name" value="RIBOSOMAL RNA METHYLTRANSFERASE FTSJ DOMAIN-CONTAINING PROTEIN"/>
    <property type="match status" value="1"/>
</dbReference>
<dbReference type="OrthoDB" id="154490at2"/>
<organism evidence="2 3">
    <name type="scientific">Dictyobacter arantiisoli</name>
    <dbReference type="NCBI Taxonomy" id="2014874"/>
    <lineage>
        <taxon>Bacteria</taxon>
        <taxon>Bacillati</taxon>
        <taxon>Chloroflexota</taxon>
        <taxon>Ktedonobacteria</taxon>
        <taxon>Ktedonobacterales</taxon>
        <taxon>Dictyobacteraceae</taxon>
        <taxon>Dictyobacter</taxon>
    </lineage>
</organism>
<proteinExistence type="predicted"/>
<evidence type="ECO:0000313" key="3">
    <source>
        <dbReference type="Proteomes" id="UP000322530"/>
    </source>
</evidence>
<name>A0A5A5TGP2_9CHLR</name>